<evidence type="ECO:0000259" key="2">
    <source>
        <dbReference type="Pfam" id="PF00440"/>
    </source>
</evidence>
<accession>A0A7G9RWB0</accession>
<keyword evidence="1" id="KW-0238">DNA-binding</keyword>
<evidence type="ECO:0000313" key="3">
    <source>
        <dbReference type="EMBL" id="QNN59885.1"/>
    </source>
</evidence>
<dbReference type="Proteomes" id="UP000515928">
    <property type="component" value="Chromosome"/>
</dbReference>
<dbReference type="InterPro" id="IPR009057">
    <property type="entry name" value="Homeodomain-like_sf"/>
</dbReference>
<dbReference type="KEGG" id="eio:H9L01_05690"/>
<feature type="domain" description="HTH tetR-type" evidence="2">
    <location>
        <begin position="15"/>
        <end position="54"/>
    </location>
</feature>
<organism evidence="3 4">
    <name type="scientific">Erysipelothrix inopinata</name>
    <dbReference type="NCBI Taxonomy" id="225084"/>
    <lineage>
        <taxon>Bacteria</taxon>
        <taxon>Bacillati</taxon>
        <taxon>Bacillota</taxon>
        <taxon>Erysipelotrichia</taxon>
        <taxon>Erysipelotrichales</taxon>
        <taxon>Erysipelotrichaceae</taxon>
        <taxon>Erysipelothrix</taxon>
    </lineage>
</organism>
<dbReference type="SUPFAM" id="SSF46689">
    <property type="entry name" value="Homeodomain-like"/>
    <property type="match status" value="1"/>
</dbReference>
<evidence type="ECO:0000313" key="4">
    <source>
        <dbReference type="Proteomes" id="UP000515928"/>
    </source>
</evidence>
<dbReference type="EMBL" id="CP060715">
    <property type="protein sequence ID" value="QNN59885.1"/>
    <property type="molecule type" value="Genomic_DNA"/>
</dbReference>
<dbReference type="AlphaFoldDB" id="A0A7G9RWB0"/>
<proteinExistence type="predicted"/>
<evidence type="ECO:0000256" key="1">
    <source>
        <dbReference type="ARBA" id="ARBA00023125"/>
    </source>
</evidence>
<dbReference type="Pfam" id="PF00440">
    <property type="entry name" value="TetR_N"/>
    <property type="match status" value="1"/>
</dbReference>
<keyword evidence="4" id="KW-1185">Reference proteome</keyword>
<sequence length="60" mass="7225">MTLSTQERVWNETLKMLLSGRDFDQLNVQDICNQSQIHRSTFYRLFDDKYSLFEYGIDTL</sequence>
<reference evidence="3 4" key="1">
    <citation type="submission" date="2020-08" db="EMBL/GenBank/DDBJ databases">
        <title>Genome sequence of Erysipelothrix inopinata DSM 15511T.</title>
        <authorList>
            <person name="Hyun D.-W."/>
            <person name="Bae J.-W."/>
        </authorList>
    </citation>
    <scope>NUCLEOTIDE SEQUENCE [LARGE SCALE GENOMIC DNA]</scope>
    <source>
        <strain evidence="3 4">DSM 15511</strain>
    </source>
</reference>
<gene>
    <name evidence="3" type="ORF">H9L01_05690</name>
</gene>
<dbReference type="Gene3D" id="1.10.357.10">
    <property type="entry name" value="Tetracycline Repressor, domain 2"/>
    <property type="match status" value="1"/>
</dbReference>
<dbReference type="GO" id="GO:0003677">
    <property type="term" value="F:DNA binding"/>
    <property type="evidence" value="ECO:0007669"/>
    <property type="project" value="UniProtKB-KW"/>
</dbReference>
<name>A0A7G9RWB0_9FIRM</name>
<protein>
    <submittedName>
        <fullName evidence="3">TetR family transcriptional regulator</fullName>
    </submittedName>
</protein>
<dbReference type="InterPro" id="IPR001647">
    <property type="entry name" value="HTH_TetR"/>
</dbReference>
<dbReference type="RefSeq" id="WP_187533019.1">
    <property type="nucleotide sequence ID" value="NZ_CBCSHU010000002.1"/>
</dbReference>